<dbReference type="OrthoDB" id="7552220at2"/>
<dbReference type="EMBL" id="FOSP01000036">
    <property type="protein sequence ID" value="SFL15695.1"/>
    <property type="molecule type" value="Genomic_DNA"/>
</dbReference>
<dbReference type="InterPro" id="IPR048958">
    <property type="entry name" value="Polysacc_lyase_14"/>
</dbReference>
<dbReference type="Proteomes" id="UP000199533">
    <property type="component" value="Unassembled WGS sequence"/>
</dbReference>
<dbReference type="PANTHER" id="PTHR40124:SF1">
    <property type="entry name" value="DISAGGREGATASE RELATED REPEAT PROTEIN"/>
    <property type="match status" value="1"/>
</dbReference>
<reference evidence="3" key="1">
    <citation type="submission" date="2016-10" db="EMBL/GenBank/DDBJ databases">
        <authorList>
            <person name="Varghese N."/>
            <person name="Submissions S."/>
        </authorList>
    </citation>
    <scope>NUCLEOTIDE SEQUENCE [LARGE SCALE GENOMIC DNA]</scope>
    <source>
        <strain evidence="3">Nm69</strain>
    </source>
</reference>
<dbReference type="Pfam" id="PF21294">
    <property type="entry name" value="Polysacc_lyase_14"/>
    <property type="match status" value="1"/>
</dbReference>
<dbReference type="RefSeq" id="WP_090702342.1">
    <property type="nucleotide sequence ID" value="NZ_FOSP01000036.1"/>
</dbReference>
<sequence>MYRLNITLILLFLTLNAQSEVYWSQGSKENRDGANFIFSDASAKLLWRRQLGDWIDRNGELYGNAAFSITHVQDLDTARKVSLDLTSLVKYWIKNPDSYHGVYLKEESGKGTTVFESSEVKSLEPPHLTIQTSQNETKTYKVTRDTALSTTSHRSLGHDEQLLVGSNTPALIAIDDKFLTLDSTEIMHARLNLTTTTKQFGDTQIGVFAIAPLQAPGEIERGIAWDYPADQNLAEHPDVIIAEQFNAQRGLFNSSANTDWQSHLDDTSGYNKYRIVDTTYDSDRFKPLDGSALQIEFNQKTNYGFTGHYRFKNLMGHEPEQMYFRYYLRFGDNWRPTDGGKLPGFAGTYNTAGWGGRAVDGYNGWSARGLFFLEASSNSTFEGAIPLGNYVYHPDSNTNYGENVSWNSALNLLQKNRWYAIEQYLKLNDPDKSNGQLTVWIDGKKVLDKTDFRFRKTDQLKIENLWLNFYHGGIDKPRSTFYLYIDNLVIAKRYIGPMKMNHQ</sequence>
<name>A0A1I4FCJ5_9PROT</name>
<evidence type="ECO:0000313" key="3">
    <source>
        <dbReference type="Proteomes" id="UP000199533"/>
    </source>
</evidence>
<protein>
    <recommendedName>
        <fullName evidence="1">Polysaccharide lyase 14 domain-containing protein</fullName>
    </recommendedName>
</protein>
<dbReference type="PANTHER" id="PTHR40124">
    <property type="match status" value="1"/>
</dbReference>
<evidence type="ECO:0000313" key="2">
    <source>
        <dbReference type="EMBL" id="SFL15695.1"/>
    </source>
</evidence>
<proteinExistence type="predicted"/>
<dbReference type="Gene3D" id="2.60.120.200">
    <property type="match status" value="1"/>
</dbReference>
<dbReference type="AlphaFoldDB" id="A0A1I4FCJ5"/>
<feature type="domain" description="Polysaccharide lyase 14" evidence="1">
    <location>
        <begin position="292"/>
        <end position="476"/>
    </location>
</feature>
<evidence type="ECO:0000259" key="1">
    <source>
        <dbReference type="Pfam" id="PF21294"/>
    </source>
</evidence>
<keyword evidence="3" id="KW-1185">Reference proteome</keyword>
<organism evidence="2 3">
    <name type="scientific">Nitrosomonas aestuarii</name>
    <dbReference type="NCBI Taxonomy" id="52441"/>
    <lineage>
        <taxon>Bacteria</taxon>
        <taxon>Pseudomonadati</taxon>
        <taxon>Pseudomonadota</taxon>
        <taxon>Betaproteobacteria</taxon>
        <taxon>Nitrosomonadales</taxon>
        <taxon>Nitrosomonadaceae</taxon>
        <taxon>Nitrosomonas</taxon>
    </lineage>
</organism>
<dbReference type="STRING" id="52441.SAMN05216302_103610"/>
<accession>A0A1I4FCJ5</accession>
<gene>
    <name evidence="2" type="ORF">SAMN05216302_103610</name>
</gene>